<dbReference type="EMBL" id="WACR01000005">
    <property type="protein sequence ID" value="KAB1064477.1"/>
    <property type="molecule type" value="Genomic_DNA"/>
</dbReference>
<proteinExistence type="predicted"/>
<evidence type="ECO:0000256" key="1">
    <source>
        <dbReference type="ARBA" id="ARBA00001946"/>
    </source>
</evidence>
<dbReference type="Pfam" id="PF00719">
    <property type="entry name" value="Pyrophosphatase"/>
    <property type="match status" value="1"/>
</dbReference>
<evidence type="ECO:0000256" key="5">
    <source>
        <dbReference type="ARBA" id="ARBA00022842"/>
    </source>
</evidence>
<evidence type="ECO:0000256" key="3">
    <source>
        <dbReference type="ARBA" id="ARBA00022723"/>
    </source>
</evidence>
<dbReference type="GO" id="GO:0005737">
    <property type="term" value="C:cytoplasm"/>
    <property type="evidence" value="ECO:0007669"/>
    <property type="project" value="InterPro"/>
</dbReference>
<dbReference type="PANTHER" id="PTHR10286">
    <property type="entry name" value="INORGANIC PYROPHOSPHATASE"/>
    <property type="match status" value="1"/>
</dbReference>
<dbReference type="PROSITE" id="PS00387">
    <property type="entry name" value="PPASE"/>
    <property type="match status" value="1"/>
</dbReference>
<dbReference type="GO" id="GO:0000287">
    <property type="term" value="F:magnesium ion binding"/>
    <property type="evidence" value="ECO:0007669"/>
    <property type="project" value="InterPro"/>
</dbReference>
<protein>
    <recommendedName>
        <fullName evidence="2">inorganic diphosphatase</fullName>
        <ecNumber evidence="2">3.6.1.1</ecNumber>
    </recommendedName>
</protein>
<organism evidence="6 7">
    <name type="scientific">Salibacter halophilus</name>
    <dbReference type="NCBI Taxonomy" id="1803916"/>
    <lineage>
        <taxon>Bacteria</taxon>
        <taxon>Pseudomonadati</taxon>
        <taxon>Bacteroidota</taxon>
        <taxon>Flavobacteriia</taxon>
        <taxon>Flavobacteriales</taxon>
        <taxon>Salibacteraceae</taxon>
        <taxon>Salibacter</taxon>
    </lineage>
</organism>
<gene>
    <name evidence="6" type="ORF">F3059_07210</name>
</gene>
<dbReference type="GO" id="GO:0006796">
    <property type="term" value="P:phosphate-containing compound metabolic process"/>
    <property type="evidence" value="ECO:0007669"/>
    <property type="project" value="InterPro"/>
</dbReference>
<comment type="cofactor">
    <cofactor evidence="1">
        <name>Mg(2+)</name>
        <dbReference type="ChEBI" id="CHEBI:18420"/>
    </cofactor>
</comment>
<accession>A0A6N6M8A2</accession>
<comment type="caution">
    <text evidence="6">The sequence shown here is derived from an EMBL/GenBank/DDBJ whole genome shotgun (WGS) entry which is preliminary data.</text>
</comment>
<dbReference type="AlphaFoldDB" id="A0A6N6M8A2"/>
<dbReference type="RefSeq" id="WP_151167687.1">
    <property type="nucleotide sequence ID" value="NZ_WACR01000005.1"/>
</dbReference>
<dbReference type="Proteomes" id="UP000435357">
    <property type="component" value="Unassembled WGS sequence"/>
</dbReference>
<evidence type="ECO:0000256" key="2">
    <source>
        <dbReference type="ARBA" id="ARBA00012146"/>
    </source>
</evidence>
<dbReference type="Gene3D" id="3.90.80.10">
    <property type="entry name" value="Inorganic pyrophosphatase"/>
    <property type="match status" value="1"/>
</dbReference>
<reference evidence="6 7" key="1">
    <citation type="submission" date="2019-09" db="EMBL/GenBank/DDBJ databases">
        <title>Genomes of Cryomorphaceae.</title>
        <authorList>
            <person name="Bowman J.P."/>
        </authorList>
    </citation>
    <scope>NUCLEOTIDE SEQUENCE [LARGE SCALE GENOMIC DNA]</scope>
    <source>
        <strain evidence="6 7">KCTC 52047</strain>
    </source>
</reference>
<keyword evidence="3" id="KW-0479">Metal-binding</keyword>
<dbReference type="InterPro" id="IPR036649">
    <property type="entry name" value="Pyrophosphatase_sf"/>
</dbReference>
<dbReference type="OrthoDB" id="5187599at2"/>
<keyword evidence="4 6" id="KW-0378">Hydrolase</keyword>
<keyword evidence="5" id="KW-0460">Magnesium</keyword>
<evidence type="ECO:0000313" key="7">
    <source>
        <dbReference type="Proteomes" id="UP000435357"/>
    </source>
</evidence>
<dbReference type="GO" id="GO:0004427">
    <property type="term" value="F:inorganic diphosphate phosphatase activity"/>
    <property type="evidence" value="ECO:0007669"/>
    <property type="project" value="UniProtKB-EC"/>
</dbReference>
<dbReference type="NCBIfam" id="NF001886">
    <property type="entry name" value="PRK00642.1"/>
    <property type="match status" value="1"/>
</dbReference>
<dbReference type="SUPFAM" id="SSF50324">
    <property type="entry name" value="Inorganic pyrophosphatase"/>
    <property type="match status" value="1"/>
</dbReference>
<keyword evidence="7" id="KW-1185">Reference proteome</keyword>
<name>A0A6N6M8A2_9FLAO</name>
<dbReference type="EC" id="3.6.1.1" evidence="2"/>
<dbReference type="InterPro" id="IPR008162">
    <property type="entry name" value="Pyrophosphatase"/>
</dbReference>
<evidence type="ECO:0000313" key="6">
    <source>
        <dbReference type="EMBL" id="KAB1064477.1"/>
    </source>
</evidence>
<sequence>MEEKIKNYLKKISMRYKAHPWHGVDLGDEVPNRVTAFIEVVPSDTVKYEVDKDSGFMTIDRPQKFSNIMPAMYGFLPRTYCGDKVAQHCMDKTDLTDIVGDGDPLDICVLSEKEVTHGNILAQAIPIGGFRMIDGGEADDKIIAVLKDDSIYGHMRDISELPEKVSNRLKHYFLTYKAMPGDESYDVKITDRYNAEEAKEIIKLSQKDYEAEYELITRDRAREMLSEVLSKVQFS</sequence>
<evidence type="ECO:0000256" key="4">
    <source>
        <dbReference type="ARBA" id="ARBA00022801"/>
    </source>
</evidence>